<reference evidence="2 3" key="2">
    <citation type="submission" date="2019-05" db="EMBL/GenBank/DDBJ databases">
        <title>Glycomyces buryatensis sp. nov.</title>
        <authorList>
            <person name="Nikitina E."/>
        </authorList>
    </citation>
    <scope>NUCLEOTIDE SEQUENCE [LARGE SCALE GENOMIC DNA]</scope>
    <source>
        <strain evidence="2 3">18</strain>
    </source>
</reference>
<evidence type="ECO:0000313" key="2">
    <source>
        <dbReference type="EMBL" id="THV42021.1"/>
    </source>
</evidence>
<dbReference type="InterPro" id="IPR029063">
    <property type="entry name" value="SAM-dependent_MTases_sf"/>
</dbReference>
<keyword evidence="2" id="KW-0808">Transferase</keyword>
<sequence length="300" mass="33079">MEGPHFMPETSFRSVYSQQGRYDELLLPHIFGAATDVDLVAARMKEHYGEPGQRTLAVCDLGCGTGRVTAALEPYAASLVGVDSSEAMIRAFTEEFPNARTVCADLPAGIAELESDTFDVIGAFWSLSYPIMAYFERLDAEGITENLNEARAMIAARELVNQILRLLKPGGRLIVQFFDSDSPEQQVVSRLWERLAPPPGGSRSFSRLLLLDTLTRAARRGLGRVRIDHFEGAALAKDANAARSWFLHVHAKTHEAILNDPRTRADVETFITAHERNDGTVHLPAGVYLIEFTAAEADHV</sequence>
<dbReference type="InterPro" id="IPR041698">
    <property type="entry name" value="Methyltransf_25"/>
</dbReference>
<dbReference type="Proteomes" id="UP000308760">
    <property type="component" value="Unassembled WGS sequence"/>
</dbReference>
<feature type="domain" description="Methyltransferase" evidence="1">
    <location>
        <begin position="58"/>
        <end position="129"/>
    </location>
</feature>
<dbReference type="InterPro" id="IPR050508">
    <property type="entry name" value="Methyltransf_Superfamily"/>
</dbReference>
<keyword evidence="3" id="KW-1185">Reference proteome</keyword>
<reference evidence="3" key="1">
    <citation type="submission" date="2019-04" db="EMBL/GenBank/DDBJ databases">
        <title>Nocardioides xinjiangensis sp. nov.</title>
        <authorList>
            <person name="Liu S."/>
        </authorList>
    </citation>
    <scope>NUCLEOTIDE SEQUENCE [LARGE SCALE GENOMIC DNA]</scope>
    <source>
        <strain evidence="3">18</strain>
    </source>
</reference>
<dbReference type="GO" id="GO:0032259">
    <property type="term" value="P:methylation"/>
    <property type="evidence" value="ECO:0007669"/>
    <property type="project" value="UniProtKB-KW"/>
</dbReference>
<dbReference type="GO" id="GO:0008168">
    <property type="term" value="F:methyltransferase activity"/>
    <property type="evidence" value="ECO:0007669"/>
    <property type="project" value="UniProtKB-KW"/>
</dbReference>
<comment type="caution">
    <text evidence="2">The sequence shown here is derived from an EMBL/GenBank/DDBJ whole genome shotgun (WGS) entry which is preliminary data.</text>
</comment>
<dbReference type="CDD" id="cd02440">
    <property type="entry name" value="AdoMet_MTases"/>
    <property type="match status" value="1"/>
</dbReference>
<dbReference type="AlphaFoldDB" id="A0A4S8QED6"/>
<name>A0A4S8QED6_9ACTN</name>
<dbReference type="Gene3D" id="3.40.50.150">
    <property type="entry name" value="Vaccinia Virus protein VP39"/>
    <property type="match status" value="1"/>
</dbReference>
<dbReference type="PANTHER" id="PTHR42912">
    <property type="entry name" value="METHYLTRANSFERASE"/>
    <property type="match status" value="1"/>
</dbReference>
<evidence type="ECO:0000259" key="1">
    <source>
        <dbReference type="Pfam" id="PF13649"/>
    </source>
</evidence>
<dbReference type="OrthoDB" id="4484556at2"/>
<protein>
    <submittedName>
        <fullName evidence="2">Class I SAM-dependent methyltransferase</fullName>
    </submittedName>
</protein>
<accession>A0A4S8QED6</accession>
<gene>
    <name evidence="2" type="ORF">FAB82_08835</name>
</gene>
<dbReference type="Pfam" id="PF13649">
    <property type="entry name" value="Methyltransf_25"/>
    <property type="match status" value="1"/>
</dbReference>
<proteinExistence type="predicted"/>
<organism evidence="2 3">
    <name type="scientific">Glycomyces buryatensis</name>
    <dbReference type="NCBI Taxonomy" id="2570927"/>
    <lineage>
        <taxon>Bacteria</taxon>
        <taxon>Bacillati</taxon>
        <taxon>Actinomycetota</taxon>
        <taxon>Actinomycetes</taxon>
        <taxon>Glycomycetales</taxon>
        <taxon>Glycomycetaceae</taxon>
        <taxon>Glycomyces</taxon>
    </lineage>
</organism>
<dbReference type="EMBL" id="STGY01000032">
    <property type="protein sequence ID" value="THV42021.1"/>
    <property type="molecule type" value="Genomic_DNA"/>
</dbReference>
<dbReference type="SUPFAM" id="SSF53335">
    <property type="entry name" value="S-adenosyl-L-methionine-dependent methyltransferases"/>
    <property type="match status" value="1"/>
</dbReference>
<evidence type="ECO:0000313" key="3">
    <source>
        <dbReference type="Proteomes" id="UP000308760"/>
    </source>
</evidence>
<keyword evidence="2" id="KW-0489">Methyltransferase</keyword>